<comment type="caution">
    <text evidence="2">The sequence shown here is derived from an EMBL/GenBank/DDBJ whole genome shotgun (WGS) entry which is preliminary data.</text>
</comment>
<evidence type="ECO:0000313" key="2">
    <source>
        <dbReference type="EMBL" id="MBD2870624.1"/>
    </source>
</evidence>
<accession>A0A927CN53</accession>
<dbReference type="InterPro" id="IPR000182">
    <property type="entry name" value="GNAT_dom"/>
</dbReference>
<dbReference type="PANTHER" id="PTHR43233:SF1">
    <property type="entry name" value="FAMILY N-ACETYLTRANSFERASE, PUTATIVE (AFU_ORTHOLOGUE AFUA_6G03350)-RELATED"/>
    <property type="match status" value="1"/>
</dbReference>
<sequence>MAQLWLVSASGLSLPECQTNWGKSVIRYEDKKALSAEDVSRVFQNSGIRRPFQDLERIQRMLENSDIVLSAWDGDKMVGIARAITDFSYCCYLSDLAVDREYQKLGIGKAIVDLLRQKLGEEVSLVLLSSPESVDFYSKIGFTGTDKCYVIGRAR</sequence>
<evidence type="ECO:0000313" key="3">
    <source>
        <dbReference type="Proteomes" id="UP000632125"/>
    </source>
</evidence>
<dbReference type="Proteomes" id="UP000632125">
    <property type="component" value="Unassembled WGS sequence"/>
</dbReference>
<gene>
    <name evidence="2" type="ORF">IDH41_18745</name>
</gene>
<dbReference type="GO" id="GO:0016747">
    <property type="term" value="F:acyltransferase activity, transferring groups other than amino-acyl groups"/>
    <property type="evidence" value="ECO:0007669"/>
    <property type="project" value="InterPro"/>
</dbReference>
<dbReference type="Gene3D" id="3.40.630.30">
    <property type="match status" value="1"/>
</dbReference>
<feature type="domain" description="N-acetyltransferase" evidence="1">
    <location>
        <begin position="29"/>
        <end position="155"/>
    </location>
</feature>
<evidence type="ECO:0000259" key="1">
    <source>
        <dbReference type="PROSITE" id="PS51186"/>
    </source>
</evidence>
<name>A0A927CN53_9BACL</name>
<dbReference type="CDD" id="cd04301">
    <property type="entry name" value="NAT_SF"/>
    <property type="match status" value="1"/>
</dbReference>
<dbReference type="Pfam" id="PF13673">
    <property type="entry name" value="Acetyltransf_10"/>
    <property type="match status" value="1"/>
</dbReference>
<reference evidence="2" key="1">
    <citation type="submission" date="2020-09" db="EMBL/GenBank/DDBJ databases">
        <title>A novel bacterium of genus Paenibacillus, isolated from South China Sea.</title>
        <authorList>
            <person name="Huang H."/>
            <person name="Mo K."/>
            <person name="Hu Y."/>
        </authorList>
    </citation>
    <scope>NUCLEOTIDE SEQUENCE</scope>
    <source>
        <strain evidence="2">IB182493</strain>
    </source>
</reference>
<dbReference type="PROSITE" id="PS51186">
    <property type="entry name" value="GNAT"/>
    <property type="match status" value="1"/>
</dbReference>
<dbReference type="InterPro" id="IPR016181">
    <property type="entry name" value="Acyl_CoA_acyltransferase"/>
</dbReference>
<dbReference type="AlphaFoldDB" id="A0A927CN53"/>
<dbReference type="RefSeq" id="WP_190863703.1">
    <property type="nucleotide sequence ID" value="NZ_JACXIY010000022.1"/>
</dbReference>
<dbReference type="SUPFAM" id="SSF55729">
    <property type="entry name" value="Acyl-CoA N-acyltransferases (Nat)"/>
    <property type="match status" value="1"/>
</dbReference>
<proteinExistence type="predicted"/>
<organism evidence="2 3">
    <name type="scientific">Paenibacillus arenilitoris</name>
    <dbReference type="NCBI Taxonomy" id="2772299"/>
    <lineage>
        <taxon>Bacteria</taxon>
        <taxon>Bacillati</taxon>
        <taxon>Bacillota</taxon>
        <taxon>Bacilli</taxon>
        <taxon>Bacillales</taxon>
        <taxon>Paenibacillaceae</taxon>
        <taxon>Paenibacillus</taxon>
    </lineage>
</organism>
<dbReference type="PANTHER" id="PTHR43233">
    <property type="entry name" value="FAMILY N-ACETYLTRANSFERASE, PUTATIVE (AFU_ORTHOLOGUE AFUA_6G03350)-RELATED"/>
    <property type="match status" value="1"/>
</dbReference>
<protein>
    <submittedName>
        <fullName evidence="2">GNAT family N-acetyltransferase</fullName>
    </submittedName>
</protein>
<dbReference type="InterPro" id="IPR053144">
    <property type="entry name" value="Acetyltransferase_Butenolide"/>
</dbReference>
<keyword evidence="3" id="KW-1185">Reference proteome</keyword>
<dbReference type="EMBL" id="JACXIY010000022">
    <property type="protein sequence ID" value="MBD2870624.1"/>
    <property type="molecule type" value="Genomic_DNA"/>
</dbReference>